<sequence>DDLYINSFINNYFPRPVGFSDKNFASGSIVSVDQFYLVEITKSLNFMFNVNDLYLQKSIGQLHFEDRILESQSSILSDLPQTST</sequence>
<evidence type="ECO:0000313" key="1">
    <source>
        <dbReference type="EMBL" id="CAG8854871.1"/>
    </source>
</evidence>
<dbReference type="EMBL" id="CAJVQB010143369">
    <property type="protein sequence ID" value="CAG8854871.1"/>
    <property type="molecule type" value="Genomic_DNA"/>
</dbReference>
<dbReference type="Proteomes" id="UP000789901">
    <property type="component" value="Unassembled WGS sequence"/>
</dbReference>
<organism evidence="1 2">
    <name type="scientific">Gigaspora margarita</name>
    <dbReference type="NCBI Taxonomy" id="4874"/>
    <lineage>
        <taxon>Eukaryota</taxon>
        <taxon>Fungi</taxon>
        <taxon>Fungi incertae sedis</taxon>
        <taxon>Mucoromycota</taxon>
        <taxon>Glomeromycotina</taxon>
        <taxon>Glomeromycetes</taxon>
        <taxon>Diversisporales</taxon>
        <taxon>Gigasporaceae</taxon>
        <taxon>Gigaspora</taxon>
    </lineage>
</organism>
<protein>
    <submittedName>
        <fullName evidence="1">31560_t:CDS:1</fullName>
    </submittedName>
</protein>
<feature type="non-terminal residue" evidence="1">
    <location>
        <position position="1"/>
    </location>
</feature>
<reference evidence="1 2" key="1">
    <citation type="submission" date="2021-06" db="EMBL/GenBank/DDBJ databases">
        <authorList>
            <person name="Kallberg Y."/>
            <person name="Tangrot J."/>
            <person name="Rosling A."/>
        </authorList>
    </citation>
    <scope>NUCLEOTIDE SEQUENCE [LARGE SCALE GENOMIC DNA]</scope>
    <source>
        <strain evidence="1 2">120-4 pot B 10/14</strain>
    </source>
</reference>
<proteinExistence type="predicted"/>
<feature type="non-terminal residue" evidence="1">
    <location>
        <position position="84"/>
    </location>
</feature>
<name>A0ABN7XJ68_GIGMA</name>
<gene>
    <name evidence="1" type="ORF">GMARGA_LOCUS43692</name>
</gene>
<keyword evidence="2" id="KW-1185">Reference proteome</keyword>
<comment type="caution">
    <text evidence="1">The sequence shown here is derived from an EMBL/GenBank/DDBJ whole genome shotgun (WGS) entry which is preliminary data.</text>
</comment>
<accession>A0ABN7XJ68</accession>
<evidence type="ECO:0000313" key="2">
    <source>
        <dbReference type="Proteomes" id="UP000789901"/>
    </source>
</evidence>